<name>A0AAN7H165_9MYRT</name>
<dbReference type="EMBL" id="JAXIOK010000021">
    <property type="protein sequence ID" value="KAK4746187.1"/>
    <property type="molecule type" value="Genomic_DNA"/>
</dbReference>
<proteinExistence type="predicted"/>
<comment type="caution">
    <text evidence="1">The sequence shown here is derived from an EMBL/GenBank/DDBJ whole genome shotgun (WGS) entry which is preliminary data.</text>
</comment>
<sequence length="147" mass="16605">MASVIQLLWAFKFNVRTFTGAGYGYFLWGGTCSSKVFFDPSSRPDLCPFPLGRNMLITISCKSLLQEGRERMCGREQALILSFSHTNLRASSRWQSPLLHQVPDLQSLVPSLGTPSTPLRESHVSWIRVRLTREVIDVCCLSNSRLQ</sequence>
<dbReference type="AlphaFoldDB" id="A0AAN7H165"/>
<evidence type="ECO:0000313" key="2">
    <source>
        <dbReference type="Proteomes" id="UP001345219"/>
    </source>
</evidence>
<reference evidence="1 2" key="1">
    <citation type="journal article" date="2023" name="Hortic Res">
        <title>Pangenome of water caltrop reveals structural variations and asymmetric subgenome divergence after allopolyploidization.</title>
        <authorList>
            <person name="Zhang X."/>
            <person name="Chen Y."/>
            <person name="Wang L."/>
            <person name="Yuan Y."/>
            <person name="Fang M."/>
            <person name="Shi L."/>
            <person name="Lu R."/>
            <person name="Comes H.P."/>
            <person name="Ma Y."/>
            <person name="Chen Y."/>
            <person name="Huang G."/>
            <person name="Zhou Y."/>
            <person name="Zheng Z."/>
            <person name="Qiu Y."/>
        </authorList>
    </citation>
    <scope>NUCLEOTIDE SEQUENCE [LARGE SCALE GENOMIC DNA]</scope>
    <source>
        <tissue evidence="1">Roots</tissue>
    </source>
</reference>
<gene>
    <name evidence="1" type="ORF">SAY87_012499</name>
</gene>
<keyword evidence="2" id="KW-1185">Reference proteome</keyword>
<dbReference type="Proteomes" id="UP001345219">
    <property type="component" value="Chromosome 10"/>
</dbReference>
<organism evidence="1 2">
    <name type="scientific">Trapa incisa</name>
    <dbReference type="NCBI Taxonomy" id="236973"/>
    <lineage>
        <taxon>Eukaryota</taxon>
        <taxon>Viridiplantae</taxon>
        <taxon>Streptophyta</taxon>
        <taxon>Embryophyta</taxon>
        <taxon>Tracheophyta</taxon>
        <taxon>Spermatophyta</taxon>
        <taxon>Magnoliopsida</taxon>
        <taxon>eudicotyledons</taxon>
        <taxon>Gunneridae</taxon>
        <taxon>Pentapetalae</taxon>
        <taxon>rosids</taxon>
        <taxon>malvids</taxon>
        <taxon>Myrtales</taxon>
        <taxon>Lythraceae</taxon>
        <taxon>Trapa</taxon>
    </lineage>
</organism>
<accession>A0AAN7H165</accession>
<protein>
    <submittedName>
        <fullName evidence="1">Uncharacterized protein</fullName>
    </submittedName>
</protein>
<evidence type="ECO:0000313" key="1">
    <source>
        <dbReference type="EMBL" id="KAK4746187.1"/>
    </source>
</evidence>